<feature type="chain" id="PRO_5002901437" evidence="2">
    <location>
        <begin position="20"/>
        <end position="386"/>
    </location>
</feature>
<reference evidence="3" key="2">
    <citation type="submission" date="2012-06" db="EMBL/GenBank/DDBJ databases">
        <authorList>
            <person name="Yu Y."/>
            <person name="Currie J."/>
            <person name="Lomeli R."/>
            <person name="Angelova A."/>
            <person name="Collura K."/>
            <person name="Wissotski M."/>
            <person name="Campos D."/>
            <person name="Kudrna D."/>
            <person name="Golser W."/>
            <person name="Ashely E."/>
            <person name="Descour A."/>
            <person name="Fernandes J."/>
            <person name="Soderlund C."/>
            <person name="Walbot V."/>
        </authorList>
    </citation>
    <scope>NUCLEOTIDE SEQUENCE</scope>
    <source>
        <strain evidence="3">B73</strain>
    </source>
</reference>
<sequence length="386" mass="41509">MEGGLPFLLMALFDPSGWGCLLVGHEFLLVIEGLEVEPEESAGYRPSLAVSVREDLDWDDGKEQTSSSKSGISFHASINRFMDSRTIFTLSNLLASKTVMQEDLCETRSSPCSRANKASASAAAFLAAQFVGSERVAEARHGGGGGSTAGGCRGSADEGDERGLGLERRAAEELVEAREEPPEVRGEVVGGLRGLDGGGGGERGGQLRALVLLVEHGVGERGQRRGRRRRGARRGAGRVDERGAHGGVRVPDAAQRGGQEPGHERRDGVPRVLPGDERQQPERVPPQRRPVGGPRVGDRGHEHRQLVGVQLARDRVQLRRGHRLRVPVREAQQAAVHALLHGLPRRRAHGFLLLGNVASMLRQERCRHGGVRAVVGSAQVGTPTWV</sequence>
<feature type="compositionally biased region" description="Basic and acidic residues" evidence="1">
    <location>
        <begin position="261"/>
        <end position="281"/>
    </location>
</feature>
<protein>
    <submittedName>
        <fullName evidence="3">Uncharacterized protein</fullName>
    </submittedName>
</protein>
<reference evidence="3" key="1">
    <citation type="journal article" date="2009" name="PLoS Genet.">
        <title>Sequencing, mapping, and analysis of 27,455 maize full-length cDNAs.</title>
        <authorList>
            <person name="Soderlund C."/>
            <person name="Descour A."/>
            <person name="Kudrna D."/>
            <person name="Bomhoff M."/>
            <person name="Boyd L."/>
            <person name="Currie J."/>
            <person name="Angelova A."/>
            <person name="Collura K."/>
            <person name="Wissotski M."/>
            <person name="Ashley E."/>
            <person name="Morrow D."/>
            <person name="Fernandes J."/>
            <person name="Walbot V."/>
            <person name="Yu Y."/>
        </authorList>
    </citation>
    <scope>NUCLEOTIDE SEQUENCE</scope>
    <source>
        <strain evidence="3">B73</strain>
    </source>
</reference>
<organism evidence="3">
    <name type="scientific">Zea mays</name>
    <name type="common">Maize</name>
    <dbReference type="NCBI Taxonomy" id="4577"/>
    <lineage>
        <taxon>Eukaryota</taxon>
        <taxon>Viridiplantae</taxon>
        <taxon>Streptophyta</taxon>
        <taxon>Embryophyta</taxon>
        <taxon>Tracheophyta</taxon>
        <taxon>Spermatophyta</taxon>
        <taxon>Magnoliopsida</taxon>
        <taxon>Liliopsida</taxon>
        <taxon>Poales</taxon>
        <taxon>Poaceae</taxon>
        <taxon>PACMAD clade</taxon>
        <taxon>Panicoideae</taxon>
        <taxon>Andropogonodae</taxon>
        <taxon>Andropogoneae</taxon>
        <taxon>Tripsacinae</taxon>
        <taxon>Zea</taxon>
    </lineage>
</organism>
<evidence type="ECO:0000256" key="1">
    <source>
        <dbReference type="SAM" id="MobiDB-lite"/>
    </source>
</evidence>
<feature type="compositionally biased region" description="Basic residues" evidence="1">
    <location>
        <begin position="224"/>
        <end position="236"/>
    </location>
</feature>
<keyword evidence="2" id="KW-0732">Signal</keyword>
<feature type="region of interest" description="Disordered" evidence="1">
    <location>
        <begin position="138"/>
        <end position="203"/>
    </location>
</feature>
<dbReference type="EMBL" id="BT066869">
    <property type="protein sequence ID" value="ACN33766.1"/>
    <property type="molecule type" value="mRNA"/>
</dbReference>
<feature type="signal peptide" evidence="2">
    <location>
        <begin position="1"/>
        <end position="19"/>
    </location>
</feature>
<accession>C0PF00</accession>
<feature type="region of interest" description="Disordered" evidence="1">
    <location>
        <begin position="219"/>
        <end position="302"/>
    </location>
</feature>
<name>C0PF00_MAIZE</name>
<evidence type="ECO:0000256" key="2">
    <source>
        <dbReference type="SAM" id="SignalP"/>
    </source>
</evidence>
<proteinExistence type="evidence at transcript level"/>
<feature type="compositionally biased region" description="Gly residues" evidence="1">
    <location>
        <begin position="188"/>
        <end position="203"/>
    </location>
</feature>
<dbReference type="AlphaFoldDB" id="C0PF00"/>
<feature type="compositionally biased region" description="Basic and acidic residues" evidence="1">
    <location>
        <begin position="161"/>
        <end position="186"/>
    </location>
</feature>
<feature type="compositionally biased region" description="Gly residues" evidence="1">
    <location>
        <begin position="142"/>
        <end position="153"/>
    </location>
</feature>
<evidence type="ECO:0000313" key="3">
    <source>
        <dbReference type="EMBL" id="ACN33766.1"/>
    </source>
</evidence>